<protein>
    <recommendedName>
        <fullName evidence="3">Roadblock/LAMTOR2 domain-containing protein</fullName>
    </recommendedName>
</protein>
<proteinExistence type="predicted"/>
<dbReference type="AlphaFoldDB" id="Q0W7M7"/>
<dbReference type="GeneID" id="5143768"/>
<evidence type="ECO:0000313" key="2">
    <source>
        <dbReference type="Proteomes" id="UP000000663"/>
    </source>
</evidence>
<dbReference type="Gene3D" id="3.30.450.30">
    <property type="entry name" value="Dynein light chain 2a, cytoplasmic"/>
    <property type="match status" value="1"/>
</dbReference>
<dbReference type="EMBL" id="AM114193">
    <property type="protein sequence ID" value="CAJ35616.1"/>
    <property type="molecule type" value="Genomic_DNA"/>
</dbReference>
<dbReference type="OrthoDB" id="146139at2157"/>
<dbReference type="KEGG" id="rci:RCIX116"/>
<dbReference type="SUPFAM" id="SSF103196">
    <property type="entry name" value="Roadblock/LC7 domain"/>
    <property type="match status" value="1"/>
</dbReference>
<dbReference type="RefSeq" id="WP_012036879.1">
    <property type="nucleotide sequence ID" value="NC_009464.1"/>
</dbReference>
<keyword evidence="2" id="KW-1185">Reference proteome</keyword>
<name>Q0W7M7_METAR</name>
<dbReference type="STRING" id="351160.RCIX116"/>
<dbReference type="Proteomes" id="UP000000663">
    <property type="component" value="Chromosome"/>
</dbReference>
<sequence length="188" mass="21735">MAVEEPQRLRRRAQQSWKNNVEQDLTRLLDRKGVLGAFLISRTGETVTQVFQDTTVTTTAVPRQKESSLMQIVRKLTPLMQSMRNVPLRRTIFETTEGSVILYSMENGIVGCILDKEFDVVSIMLEIQTVADMINSHLNNVDVGREALESRLRENREEFRAFSHDLLREIEKHFGTVTTEQIIDRMVR</sequence>
<evidence type="ECO:0000313" key="1">
    <source>
        <dbReference type="EMBL" id="CAJ35616.1"/>
    </source>
</evidence>
<organism evidence="1 2">
    <name type="scientific">Methanocella arvoryzae (strain DSM 22066 / NBRC 105507 / MRE50)</name>
    <dbReference type="NCBI Taxonomy" id="351160"/>
    <lineage>
        <taxon>Archaea</taxon>
        <taxon>Methanobacteriati</taxon>
        <taxon>Methanobacteriota</taxon>
        <taxon>Stenosarchaea group</taxon>
        <taxon>Methanomicrobia</taxon>
        <taxon>Methanocellales</taxon>
        <taxon>Methanocellaceae</taxon>
        <taxon>Methanocella</taxon>
    </lineage>
</organism>
<reference evidence="1 2" key="1">
    <citation type="journal article" date="2006" name="Science">
        <title>Genome of rice cluster I archaea -- the key methane producers in the rice rhizosphere.</title>
        <authorList>
            <person name="Erkel C."/>
            <person name="Kube M."/>
            <person name="Reinhardt R."/>
            <person name="Liesack W."/>
        </authorList>
    </citation>
    <scope>NUCLEOTIDE SEQUENCE [LARGE SCALE GENOMIC DNA]</scope>
    <source>
        <strain evidence="2">DSM 22066 / NBRC 105507 / MRE50</strain>
    </source>
</reference>
<accession>Q0W7M7</accession>
<evidence type="ECO:0008006" key="3">
    <source>
        <dbReference type="Google" id="ProtNLM"/>
    </source>
</evidence>
<dbReference type="eggNOG" id="arCOG11698">
    <property type="taxonomic scope" value="Archaea"/>
</dbReference>
<gene>
    <name evidence="1" type="ORF">RCIX116</name>
</gene>